<dbReference type="EMBL" id="BLLK01000022">
    <property type="protein sequence ID" value="GFH45837.1"/>
    <property type="molecule type" value="Genomic_DNA"/>
</dbReference>
<dbReference type="SUPFAM" id="SSF53649">
    <property type="entry name" value="Alkaline phosphatase-like"/>
    <property type="match status" value="2"/>
</dbReference>
<evidence type="ECO:0000313" key="2">
    <source>
        <dbReference type="Proteomes" id="UP001054902"/>
    </source>
</evidence>
<comment type="caution">
    <text evidence="1">The sequence shown here is derived from an EMBL/GenBank/DDBJ whole genome shotgun (WGS) entry which is preliminary data.</text>
</comment>
<keyword evidence="2" id="KW-1185">Reference proteome</keyword>
<dbReference type="InterPro" id="IPR017850">
    <property type="entry name" value="Alkaline_phosphatase_core_sf"/>
</dbReference>
<evidence type="ECO:0000313" key="1">
    <source>
        <dbReference type="EMBL" id="GFH45837.1"/>
    </source>
</evidence>
<dbReference type="Gene3D" id="3.40.720.10">
    <property type="entry name" value="Alkaline Phosphatase, subunit A"/>
    <property type="match status" value="2"/>
</dbReference>
<dbReference type="Pfam" id="PF02995">
    <property type="entry name" value="DUF229"/>
    <property type="match status" value="2"/>
</dbReference>
<proteinExistence type="predicted"/>
<reference evidence="1 2" key="1">
    <citation type="journal article" date="2021" name="Sci. Rep.">
        <title>The genome of the diatom Chaetoceros tenuissimus carries an ancient integrated fragment of an extant virus.</title>
        <authorList>
            <person name="Hongo Y."/>
            <person name="Kimura K."/>
            <person name="Takaki Y."/>
            <person name="Yoshida Y."/>
            <person name="Baba S."/>
            <person name="Kobayashi G."/>
            <person name="Nagasaki K."/>
            <person name="Hano T."/>
            <person name="Tomaru Y."/>
        </authorList>
    </citation>
    <scope>NUCLEOTIDE SEQUENCE [LARGE SCALE GENOMIC DNA]</scope>
    <source>
        <strain evidence="1 2">NIES-3715</strain>
    </source>
</reference>
<gene>
    <name evidence="1" type="ORF">CTEN210_02311</name>
</gene>
<name>A0AAD3CGT6_9STRA</name>
<dbReference type="GO" id="GO:0005615">
    <property type="term" value="C:extracellular space"/>
    <property type="evidence" value="ECO:0007669"/>
    <property type="project" value="TreeGrafter"/>
</dbReference>
<sequence>MTEPITLTEMETQLEEVSLNISSIYNGRVIQELCERVLSRRVAESNVLIVAPDIEEGEIILPSSDSSVVGTTISSPVALHSLSQGHTTYMLPSSTNLNEWWNNAAKNEYHAKWFLLSYFLSSNDRNGKMIDDLLGKSRAQKLLQEATLTYIVLNVHASSIGGEQIQIAGLQAVQTLLDANYKVQLLSSSHFDEREKYRPNHLFKSQYDLKRYLSSGVAIVKENEKFEALLFATQGLDLAIPSRLSYITLDRLPACVENSIVKNSGRCDSKIELRALGQDIFLKCPEHHQDISINFDSDSSNGIKVLHHGQHITDPSKMEVWVGAKDIDKAECVCVRIKSEMKSDKFPVSCTTRIIKEGGSSTDASSSSQNLSQNLSELELSKNVESNQMKTMGQKRKMNFLSILIDPLSRSQMQRSLPNTLALLRTLNFAEFNKYTSVGPNSGPNQAALFTGLPLVGGREGIKGSASHENVKNDNYDEDKPEWLWDEFRESGYATLKVEDICIENSNMVQSMKPVTTHGGQLFKMFCFDFDRPNCLGKDMAAKHIMNYTESFMKTYNSDDRPWAGFVSFVDSHEDTLTLISYLDELLVNFLQTIDLAKTVVVFSSDHGLHYGPSFAANGEKERAEPILYIHSPEDITTTAKRNQEMWVTPYDVHETILDIVLERPHSGKIGNSIRNPFPYAHRVCLEKPGIPPEYCSMILNIQPNDKKSCSFIPNTVPSIHSFYADISSDRRPSWPRCDKKTSPQIRDEDCICAFSNYKKRKNWLINCAKPLLQKKWKNLDAEGDPLRMKVCREKYGGSNTPQEIKIDVTFRPKKDILARKRSIRSKDSVSRPNILFLEIDSLSRLAADRHMPKTLSILQAHEMLKTDGEVECPSGFCAAIFNRTSVIGQNSIPNQLAALSGCSDTMIEGSESYKRPQINIHSQLKAWCPKSSEIKNPFLFNITKKLGYVTLFGEEFCYDRSPWVVQNNLFELEADYDMQILFCQLARMLREEQNLGDMFPLFSINHDNSTNAKPCIDGRSRQEFAFEYIRGMWNAYPEDPKFAYVNFLAAHDYSTDLAYQNLGIEAYDEYLSSFLKEMLDRPDAKETIIVLRSDHGLQGGPTAVDYSAQVEHLNPFNSLIIPTSLRGEWMETLYSNQDKLVTGYDLYHTLRKLISPTTDNMKANPGNIRDSGIPDWSFDILSDPISNDRSCEDAKIPNAFCPCIEERKDFMPHFYVGHAEQLNNMFGIEIEEDSNGRFSTKKISGKKYEERTTSEKDKAVPHDMVTSVLQNTPANCEETPHRKGLVEKVWDTIDKTVLTHTLQNSQRNKVSGGLFLYPRQSLLLEQMIQALLKDHPYPKFYVCETGFGAGHSSSFFLSQNENIEIVTFDKFDRNYQLPILNILRDSFQERIVHVMGNSCLTLPSFFQKNTSHRCDLLHGSSLCPKDNIDLVYNSKCGTILTSTAMSSIDDKDVYFGPNAQWRKLRSENCISDITCFIEDKKVLKESFRFSKKDETIQHQFCFAIVTGQCTLQESHPGYLKEGSICEERRVQSRKVLNNLCQSHKIEVPQ</sequence>
<organism evidence="1 2">
    <name type="scientific">Chaetoceros tenuissimus</name>
    <dbReference type="NCBI Taxonomy" id="426638"/>
    <lineage>
        <taxon>Eukaryota</taxon>
        <taxon>Sar</taxon>
        <taxon>Stramenopiles</taxon>
        <taxon>Ochrophyta</taxon>
        <taxon>Bacillariophyta</taxon>
        <taxon>Coscinodiscophyceae</taxon>
        <taxon>Chaetocerotophycidae</taxon>
        <taxon>Chaetocerotales</taxon>
        <taxon>Chaetocerotaceae</taxon>
        <taxon>Chaetoceros</taxon>
    </lineage>
</organism>
<dbReference type="PANTHER" id="PTHR10974">
    <property type="entry name" value="FI08016P-RELATED"/>
    <property type="match status" value="1"/>
</dbReference>
<dbReference type="Proteomes" id="UP001054902">
    <property type="component" value="Unassembled WGS sequence"/>
</dbReference>
<protein>
    <submittedName>
        <fullName evidence="1">Uncharacterized protein</fullName>
    </submittedName>
</protein>
<accession>A0AAD3CGT6</accession>
<dbReference type="InterPro" id="IPR004245">
    <property type="entry name" value="DUF229"/>
</dbReference>
<dbReference type="PANTHER" id="PTHR10974:SF1">
    <property type="entry name" value="FI08016P-RELATED"/>
    <property type="match status" value="1"/>
</dbReference>